<evidence type="ECO:0000313" key="3">
    <source>
        <dbReference type="Proteomes" id="UP001161438"/>
    </source>
</evidence>
<reference evidence="2" key="1">
    <citation type="submission" date="2022-10" db="EMBL/GenBank/DDBJ databases">
        <authorList>
            <person name="Byrne P K."/>
        </authorList>
    </citation>
    <scope>NUCLEOTIDE SEQUENCE</scope>
    <source>
        <strain evidence="2">IFO1815</strain>
    </source>
</reference>
<organism evidence="2 3">
    <name type="scientific">Saccharomyces mikatae IFO 1815</name>
    <dbReference type="NCBI Taxonomy" id="226126"/>
    <lineage>
        <taxon>Eukaryota</taxon>
        <taxon>Fungi</taxon>
        <taxon>Dikarya</taxon>
        <taxon>Ascomycota</taxon>
        <taxon>Saccharomycotina</taxon>
        <taxon>Saccharomycetes</taxon>
        <taxon>Saccharomycetales</taxon>
        <taxon>Saccharomycetaceae</taxon>
        <taxon>Saccharomyces</taxon>
    </lineage>
</organism>
<dbReference type="EMBL" id="OX365760">
    <property type="protein sequence ID" value="CAI4037832.1"/>
    <property type="molecule type" value="Genomic_DNA"/>
</dbReference>
<dbReference type="RefSeq" id="XP_056080947.1">
    <property type="nucleotide sequence ID" value="XM_056226697.1"/>
</dbReference>
<dbReference type="Pfam" id="PF08578">
    <property type="entry name" value="DUF1765"/>
    <property type="match status" value="1"/>
</dbReference>
<proteinExistence type="predicted"/>
<feature type="compositionally biased region" description="Acidic residues" evidence="1">
    <location>
        <begin position="681"/>
        <end position="690"/>
    </location>
</feature>
<name>A0AA35NEK6_SACMI</name>
<gene>
    <name evidence="2" type="primary">SMKI04G1660</name>
    <name evidence="2" type="ORF">SMKI_04G1660</name>
</gene>
<dbReference type="InterPro" id="IPR013887">
    <property type="entry name" value="UPF0592"/>
</dbReference>
<dbReference type="GeneID" id="80917043"/>
<feature type="compositionally biased region" description="Acidic residues" evidence="1">
    <location>
        <begin position="731"/>
        <end position="748"/>
    </location>
</feature>
<evidence type="ECO:0000256" key="1">
    <source>
        <dbReference type="SAM" id="MobiDB-lite"/>
    </source>
</evidence>
<feature type="region of interest" description="Disordered" evidence="1">
    <location>
        <begin position="672"/>
        <end position="705"/>
    </location>
</feature>
<accession>A0AA35NEK6</accession>
<dbReference type="AlphaFoldDB" id="A0AA35NEK6"/>
<feature type="region of interest" description="Disordered" evidence="1">
    <location>
        <begin position="718"/>
        <end position="752"/>
    </location>
</feature>
<keyword evidence="3" id="KW-1185">Reference proteome</keyword>
<protein>
    <submittedName>
        <fullName evidence="2">Uncharacterized protein</fullName>
    </submittedName>
</protein>
<dbReference type="Proteomes" id="UP001161438">
    <property type="component" value="Chromosome 4"/>
</dbReference>
<evidence type="ECO:0000313" key="2">
    <source>
        <dbReference type="EMBL" id="CAI4037832.1"/>
    </source>
</evidence>
<sequence>MGPAVHNQLYECGLKTMYQDKFLLDKHETQLFQSLNKFISFINNANQPNSTREQNTKFCKSSSNFLRLKLLTVLRQWSNCSQSSCTLESRDVLIQWWVTLLNFLNSDTSLHIDTALESSLSIELTSVCLECVSRIATILIILPIHPWRDMEIYSHHLLLTIHCITNKLVLISKNTKKLNRTDGDDKFSINDKKLQYFSKYSSLLRAFIGKLNAYAFFYLPEEFHFDTILLLTVSPQISSNIQACLFSWKKRQYKFTDDQEKTIHTEAFEDKDTKFFKIIVSYIKNDFVLMSFYWHYWYIVLHFVNFSDSNFEITKSTLASIPGSEILLTHVTTRFLNSDLNKFMRIIKQTPNPKNVNDNVAESHPNFRALNSNNAFITSERINDYVFSNFKTIKLWECLRSLSGCIFIEAHSGSLENMLSLHESLLMDYVSTISAYDYVAANVIYNKVFQFIIFQFESLPTLKFIQWNSWHNGLLSMLRTKNFNCQTVSLLCLFNIWKHVALEERDIIVKTLLNEFWSSLTFDNEFPLIRILFVKLLVFKIIPFVQDSASLRLLPHERVKELYEELLMDKEKLTGEQKQNLNCMVVDRNNALVFNGNSRLIMVPRKPNVEDQLVYKINHDKNLTMEKFPSVSSVANTRPNIILKNGKYAYDVLDEMASKAAFLLAEKNTRLNSKNSHNEGDQDNEDNDEDSGTRRKKTRESSSSLSATLNSWFSKFSTGSEEAQKRKEQESELDNDFEYGEDMVDSSEDVPKRSSSNIEKLFRHGNNSGSIASFNSSVKLDKKRGNILIGPPELRFSNDIKEQNSITTIFKLAFIQTNRKVVEKIDMANMKWGTIHGGSKYMKPLPVPKELIFVNPANNDNETRNFITLDAKDLDIELPVPDFSIFGKCVEVRCEVPTVGNPILEDVKDIGENGISTWKQNQSMRLKTRMRKICVFIETFNASVKEYYEFSNRLEHDSIFIDYEVRKPSSNHSINIKV</sequence>